<dbReference type="InterPro" id="IPR050164">
    <property type="entry name" value="Peptidase_C19"/>
</dbReference>
<dbReference type="InterPro" id="IPR018200">
    <property type="entry name" value="USP_CS"/>
</dbReference>
<evidence type="ECO:0000256" key="5">
    <source>
        <dbReference type="ARBA" id="ARBA00022807"/>
    </source>
</evidence>
<comment type="caution">
    <text evidence="11">The sequence shown here is derived from an EMBL/GenBank/DDBJ whole genome shotgun (WGS) entry which is preliminary data.</text>
</comment>
<evidence type="ECO:0000259" key="10">
    <source>
        <dbReference type="PROSITE" id="PS50235"/>
    </source>
</evidence>
<evidence type="ECO:0000313" key="11">
    <source>
        <dbReference type="EMBL" id="KAL0257443.1"/>
    </source>
</evidence>
<feature type="domain" description="USP" evidence="10">
    <location>
        <begin position="56"/>
        <end position="496"/>
    </location>
</feature>
<dbReference type="EMBL" id="JAJVCZ030000008">
    <property type="protein sequence ID" value="KAL0257443.1"/>
    <property type="molecule type" value="Genomic_DNA"/>
</dbReference>
<feature type="region of interest" description="Disordered" evidence="9">
    <location>
        <begin position="560"/>
        <end position="866"/>
    </location>
</feature>
<dbReference type="Pfam" id="PF00443">
    <property type="entry name" value="UCH"/>
    <property type="match status" value="1"/>
</dbReference>
<feature type="compositionally biased region" description="Basic and acidic residues" evidence="9">
    <location>
        <begin position="815"/>
        <end position="830"/>
    </location>
</feature>
<dbReference type="PROSITE" id="PS00973">
    <property type="entry name" value="USP_2"/>
    <property type="match status" value="1"/>
</dbReference>
<sequence length="866" mass="96308">MSSFFGRLRSNAPPASPSTAVAPAKKDPNAPQPTPLEKLLATDTSPIRANGSDKFFGFENFGSTCYCNSIIQCLYYSTPFREQVINFPIRSPQDSLADRTTNGLLRINTDLSNAGANGVQNPLSPTRQPSSAQLASPRKSGAGPGVPASPSITKPEENKDSPEYKKKQAMAAGPVLNMDYENSKAYGMPESLFTSLKDIFEAIIAHRSRVGVVSPQKFLEILRRENEMFRSAMHQDAHEFLNLLLNEVVENVEHFSRQQGQQQIEQESPEHSGESDSGLAVAMSPVLSSAVKNGAISNTGWVHSLFEGTLTSETRCLTCENVSQRDEAFLDLSVDLEQNSSVTSCLKRFSEEEMLCERNKFHCDNCGGLQEAEKRMKVKRLPRILALHLKRFKYTEDMQRLQKLFHRVVYPYYLRLFNTTDDAEDPDRLYELYAVVVHIGGGAYHGHYVSIIKTEDRGWLLFDDEMVEPVDKSYVRNFFGGENVLACAYVLFYQETTEEAMKKEQESEVISPVGDTVSVPLESVMTPIKTEDTPLNGHVFTPVTPVPEENHQFVSLDHATTAPPLSQSPPARPASQPPLEHVTTFGGHPTLKTKWSDSFKLNHRDKDRVRGEKERRASLKAQEKDAEKQAKAQRKEEELRLKEARTKRQDAQKKQEEEMRQVMALSRTTAKEEAKVRRSSSVAQRTSSPDPPNVANGVLHKDESEHAPPNTASTTAPSSTGSEPPTTKPKENGHHGRHIHGSKSISGGLNRFRNSSISLRHKPKFFSGSGKDFNFEEAPPTPTLPPQYQNNEPQTPKAETPLAPTFASPKWNPDTPDRNADSSDVGEKDLPPIPPEKSAKDTTKEKKRGIPKFGLGKKKSSMLGFG</sequence>
<reference evidence="11 12" key="1">
    <citation type="submission" date="2024-02" db="EMBL/GenBank/DDBJ databases">
        <title>De novo assembly and annotation of 12 fungi associated with fruit tree decline syndrome in Ontario, Canada.</title>
        <authorList>
            <person name="Sulman M."/>
            <person name="Ellouze W."/>
            <person name="Ilyukhin E."/>
        </authorList>
    </citation>
    <scope>NUCLEOTIDE SEQUENCE [LARGE SCALE GENOMIC DNA]</scope>
    <source>
        <strain evidence="11 12">FDS-637</strain>
    </source>
</reference>
<dbReference type="EC" id="3.4.19.12" evidence="8"/>
<evidence type="ECO:0000256" key="7">
    <source>
        <dbReference type="ARBA" id="ARBA00038752"/>
    </source>
</evidence>
<evidence type="ECO:0000256" key="1">
    <source>
        <dbReference type="ARBA" id="ARBA00000707"/>
    </source>
</evidence>
<dbReference type="PANTHER" id="PTHR24006:SF733">
    <property type="entry name" value="RE52890P"/>
    <property type="match status" value="1"/>
</dbReference>
<dbReference type="InterPro" id="IPR028889">
    <property type="entry name" value="USP"/>
</dbReference>
<feature type="region of interest" description="Disordered" evidence="9">
    <location>
        <begin position="256"/>
        <end position="279"/>
    </location>
</feature>
<feature type="compositionally biased region" description="Polar residues" evidence="9">
    <location>
        <begin position="112"/>
        <end position="134"/>
    </location>
</feature>
<keyword evidence="12" id="KW-1185">Reference proteome</keyword>
<name>A0ABR3C9Y6_9PEZI</name>
<feature type="compositionally biased region" description="Basic and acidic residues" evidence="9">
    <location>
        <begin position="154"/>
        <end position="166"/>
    </location>
</feature>
<dbReference type="InterPro" id="IPR001394">
    <property type="entry name" value="Peptidase_C19_UCH"/>
</dbReference>
<organism evidence="11 12">
    <name type="scientific">Diplodia seriata</name>
    <dbReference type="NCBI Taxonomy" id="420778"/>
    <lineage>
        <taxon>Eukaryota</taxon>
        <taxon>Fungi</taxon>
        <taxon>Dikarya</taxon>
        <taxon>Ascomycota</taxon>
        <taxon>Pezizomycotina</taxon>
        <taxon>Dothideomycetes</taxon>
        <taxon>Dothideomycetes incertae sedis</taxon>
        <taxon>Botryosphaeriales</taxon>
        <taxon>Botryosphaeriaceae</taxon>
        <taxon>Diplodia</taxon>
    </lineage>
</organism>
<evidence type="ECO:0000256" key="2">
    <source>
        <dbReference type="ARBA" id="ARBA00009085"/>
    </source>
</evidence>
<feature type="region of interest" description="Disordered" evidence="9">
    <location>
        <begin position="1"/>
        <end position="35"/>
    </location>
</feature>
<keyword evidence="3 8" id="KW-0645">Protease</keyword>
<evidence type="ECO:0000256" key="9">
    <source>
        <dbReference type="SAM" id="MobiDB-lite"/>
    </source>
</evidence>
<feature type="compositionally biased region" description="Low complexity" evidence="9">
    <location>
        <begin position="10"/>
        <end position="23"/>
    </location>
</feature>
<dbReference type="PANTHER" id="PTHR24006">
    <property type="entry name" value="UBIQUITIN CARBOXYL-TERMINAL HYDROLASE"/>
    <property type="match status" value="1"/>
</dbReference>
<gene>
    <name evidence="11" type="ORF">SLS55_008256</name>
</gene>
<dbReference type="Gene3D" id="3.90.70.10">
    <property type="entry name" value="Cysteine proteinases"/>
    <property type="match status" value="1"/>
</dbReference>
<feature type="compositionally biased region" description="Basic residues" evidence="9">
    <location>
        <begin position="845"/>
        <end position="860"/>
    </location>
</feature>
<feature type="compositionally biased region" description="Low complexity" evidence="9">
    <location>
        <begin position="707"/>
        <end position="725"/>
    </location>
</feature>
<dbReference type="PROSITE" id="PS00972">
    <property type="entry name" value="USP_1"/>
    <property type="match status" value="1"/>
</dbReference>
<comment type="catalytic activity">
    <reaction evidence="1 8">
        <text>Thiol-dependent hydrolysis of ester, thioester, amide, peptide and isopeptide bonds formed by the C-terminal Gly of ubiquitin (a 76-residue protein attached to proteins as an intracellular targeting signal).</text>
        <dbReference type="EC" id="3.4.19.12"/>
    </reaction>
</comment>
<keyword evidence="4 8" id="KW-0378">Hydrolase</keyword>
<dbReference type="RefSeq" id="XP_066630472.1">
    <property type="nucleotide sequence ID" value="XM_066779668.1"/>
</dbReference>
<accession>A0ABR3C9Y6</accession>
<evidence type="ECO:0000313" key="12">
    <source>
        <dbReference type="Proteomes" id="UP001430584"/>
    </source>
</evidence>
<evidence type="ECO:0000256" key="3">
    <source>
        <dbReference type="ARBA" id="ARBA00022670"/>
    </source>
</evidence>
<keyword evidence="8" id="KW-0833">Ubl conjugation pathway</keyword>
<evidence type="ECO:0000256" key="4">
    <source>
        <dbReference type="ARBA" id="ARBA00022801"/>
    </source>
</evidence>
<feature type="compositionally biased region" description="Polar residues" evidence="9">
    <location>
        <begin position="743"/>
        <end position="758"/>
    </location>
</feature>
<feature type="compositionally biased region" description="Polar residues" evidence="9">
    <location>
        <begin position="679"/>
        <end position="688"/>
    </location>
</feature>
<dbReference type="Proteomes" id="UP001430584">
    <property type="component" value="Unassembled WGS sequence"/>
</dbReference>
<proteinExistence type="inferred from homology"/>
<keyword evidence="5 8" id="KW-0788">Thiol protease</keyword>
<dbReference type="GeneID" id="92012341"/>
<evidence type="ECO:0000256" key="6">
    <source>
        <dbReference type="ARBA" id="ARBA00037075"/>
    </source>
</evidence>
<dbReference type="CDD" id="cd02663">
    <property type="entry name" value="Peptidase_C19G"/>
    <property type="match status" value="1"/>
</dbReference>
<dbReference type="PROSITE" id="PS50235">
    <property type="entry name" value="USP_3"/>
    <property type="match status" value="1"/>
</dbReference>
<comment type="subunit">
    <text evidence="7">Interacts with creA, creC and qutD.</text>
</comment>
<comment type="function">
    <text evidence="6">Ubiquitin thioesterase component of the regulatory network controlling carbon source utilization through ubiquitination and deubiquitination involving creA, creB, creC, creD and acrB. Deubiquitinates the creA catabolic repressor and the quinate permease qutD. Also plays a role in response to carbon starvation and the control of extracellular proteases activity.</text>
</comment>
<feature type="region of interest" description="Disordered" evidence="9">
    <location>
        <begin position="112"/>
        <end position="166"/>
    </location>
</feature>
<dbReference type="SUPFAM" id="SSF54001">
    <property type="entry name" value="Cysteine proteinases"/>
    <property type="match status" value="1"/>
</dbReference>
<feature type="compositionally biased region" description="Pro residues" evidence="9">
    <location>
        <begin position="566"/>
        <end position="576"/>
    </location>
</feature>
<dbReference type="InterPro" id="IPR038765">
    <property type="entry name" value="Papain-like_cys_pep_sf"/>
</dbReference>
<protein>
    <recommendedName>
        <fullName evidence="8">Ubiquitin carboxyl-terminal hydrolase</fullName>
        <ecNumber evidence="8">3.4.19.12</ecNumber>
    </recommendedName>
</protein>
<feature type="compositionally biased region" description="Basic and acidic residues" evidence="9">
    <location>
        <begin position="594"/>
        <end position="660"/>
    </location>
</feature>
<comment type="similarity">
    <text evidence="2 8">Belongs to the peptidase C19 family.</text>
</comment>
<evidence type="ECO:0000256" key="8">
    <source>
        <dbReference type="RuleBase" id="RU366025"/>
    </source>
</evidence>